<dbReference type="AlphaFoldDB" id="A0A098M4S8"/>
<feature type="transmembrane region" description="Helical" evidence="1">
    <location>
        <begin position="6"/>
        <end position="24"/>
    </location>
</feature>
<reference evidence="2 3" key="1">
    <citation type="submission" date="2014-08" db="EMBL/GenBank/DDBJ databases">
        <authorList>
            <person name="den Bakker H.C."/>
        </authorList>
    </citation>
    <scope>NUCLEOTIDE SEQUENCE [LARGE SCALE GENOMIC DNA]</scope>
    <source>
        <strain evidence="2 3">DSM 18334</strain>
    </source>
</reference>
<dbReference type="STRING" id="268407.PWYN_23430"/>
<dbReference type="RefSeq" id="WP_036656544.1">
    <property type="nucleotide sequence ID" value="NZ_JQCR01000003.1"/>
</dbReference>
<dbReference type="OrthoDB" id="2665815at2"/>
<evidence type="ECO:0000313" key="3">
    <source>
        <dbReference type="Proteomes" id="UP000029734"/>
    </source>
</evidence>
<reference evidence="2 3" key="2">
    <citation type="submission" date="2014-10" db="EMBL/GenBank/DDBJ databases">
        <title>Comparative genomics of the Paenibacillus odorifer group.</title>
        <authorList>
            <person name="Tsai Y.-C."/>
            <person name="Martin N."/>
            <person name="Korlach J."/>
            <person name="Wiedmann M."/>
        </authorList>
    </citation>
    <scope>NUCLEOTIDE SEQUENCE [LARGE SCALE GENOMIC DNA]</scope>
    <source>
        <strain evidence="2 3">DSM 18334</strain>
    </source>
</reference>
<feature type="transmembrane region" description="Helical" evidence="1">
    <location>
        <begin position="36"/>
        <end position="57"/>
    </location>
</feature>
<comment type="caution">
    <text evidence="2">The sequence shown here is derived from an EMBL/GenBank/DDBJ whole genome shotgun (WGS) entry which is preliminary data.</text>
</comment>
<protein>
    <submittedName>
        <fullName evidence="2">Holin</fullName>
    </submittedName>
</protein>
<keyword evidence="1" id="KW-1133">Transmembrane helix</keyword>
<keyword evidence="3" id="KW-1185">Reference proteome</keyword>
<gene>
    <name evidence="2" type="ORF">PWYN_23430</name>
</gene>
<dbReference type="Proteomes" id="UP000029734">
    <property type="component" value="Unassembled WGS sequence"/>
</dbReference>
<dbReference type="Pfam" id="PF06946">
    <property type="entry name" value="Phage_holin_5_1"/>
    <property type="match status" value="1"/>
</dbReference>
<dbReference type="eggNOG" id="ENOG503329G">
    <property type="taxonomic scope" value="Bacteria"/>
</dbReference>
<proteinExistence type="predicted"/>
<evidence type="ECO:0000256" key="1">
    <source>
        <dbReference type="SAM" id="Phobius"/>
    </source>
</evidence>
<accession>A0A098M4S8</accession>
<dbReference type="InterPro" id="IPR009708">
    <property type="entry name" value="Phage_A118_holin/antiholin"/>
</dbReference>
<keyword evidence="1" id="KW-0812">Transmembrane</keyword>
<dbReference type="EMBL" id="JQCR01000003">
    <property type="protein sequence ID" value="KGE17555.1"/>
    <property type="molecule type" value="Genomic_DNA"/>
</dbReference>
<name>A0A098M4S8_9BACL</name>
<feature type="transmembrane region" description="Helical" evidence="1">
    <location>
        <begin position="63"/>
        <end position="83"/>
    </location>
</feature>
<evidence type="ECO:0000313" key="2">
    <source>
        <dbReference type="EMBL" id="KGE17555.1"/>
    </source>
</evidence>
<sequence length="92" mass="9793">MENQNLTEVLMFASLLSVFVLAGVQLVKTTITLPKNIIPLIGVIVGMLIGAVAYPFTDLQLVLRLWAGALAGLSATGLFELAFSNRSGTTKE</sequence>
<keyword evidence="1" id="KW-0472">Membrane</keyword>
<organism evidence="2 3">
    <name type="scientific">Paenibacillus wynnii</name>
    <dbReference type="NCBI Taxonomy" id="268407"/>
    <lineage>
        <taxon>Bacteria</taxon>
        <taxon>Bacillati</taxon>
        <taxon>Bacillota</taxon>
        <taxon>Bacilli</taxon>
        <taxon>Bacillales</taxon>
        <taxon>Paenibacillaceae</taxon>
        <taxon>Paenibacillus</taxon>
    </lineage>
</organism>